<dbReference type="InterPro" id="IPR002355">
    <property type="entry name" value="Cu_oxidase_Cu_BS"/>
</dbReference>
<dbReference type="PROSITE" id="PS00080">
    <property type="entry name" value="MULTICOPPER_OXIDASE2"/>
    <property type="match status" value="1"/>
</dbReference>
<evidence type="ECO:0000256" key="2">
    <source>
        <dbReference type="ARBA" id="ARBA00011245"/>
    </source>
</evidence>
<dbReference type="OrthoDB" id="345021at2"/>
<dbReference type="CDD" id="cd13890">
    <property type="entry name" value="CuRO_3_CueO_FtsP"/>
    <property type="match status" value="1"/>
</dbReference>
<evidence type="ECO:0000256" key="10">
    <source>
        <dbReference type="SAM" id="SignalP"/>
    </source>
</evidence>
<dbReference type="InterPro" id="IPR006311">
    <property type="entry name" value="TAT_signal"/>
</dbReference>
<evidence type="ECO:0000259" key="12">
    <source>
        <dbReference type="Pfam" id="PF07732"/>
    </source>
</evidence>
<dbReference type="InterPro" id="IPR008972">
    <property type="entry name" value="Cupredoxin"/>
</dbReference>
<feature type="chain" id="PRO_5011490605" description="Multicopper oxidase CueO" evidence="10">
    <location>
        <begin position="27"/>
        <end position="496"/>
    </location>
</feature>
<dbReference type="GO" id="GO:0005507">
    <property type="term" value="F:copper ion binding"/>
    <property type="evidence" value="ECO:0007669"/>
    <property type="project" value="InterPro"/>
</dbReference>
<gene>
    <name evidence="13" type="ORF">SAMN05421684_6893</name>
</gene>
<keyword evidence="3" id="KW-0479">Metal-binding</keyword>
<dbReference type="PANTHER" id="PTHR48267">
    <property type="entry name" value="CUPREDOXIN SUPERFAMILY PROTEIN"/>
    <property type="match status" value="1"/>
</dbReference>
<dbReference type="InterPro" id="IPR011707">
    <property type="entry name" value="Cu-oxidase-like_N"/>
</dbReference>
<evidence type="ECO:0000256" key="3">
    <source>
        <dbReference type="ARBA" id="ARBA00022723"/>
    </source>
</evidence>
<reference evidence="14" key="1">
    <citation type="submission" date="2016-10" db="EMBL/GenBank/DDBJ databases">
        <authorList>
            <person name="Varghese N."/>
            <person name="Submissions S."/>
        </authorList>
    </citation>
    <scope>NUCLEOTIDE SEQUENCE [LARGE SCALE GENOMIC DNA]</scope>
    <source>
        <strain evidence="14">DSM 44718</strain>
    </source>
</reference>
<comment type="catalytic activity">
    <reaction evidence="9">
        <text>4 Cu(+) + O2 + 4 H(+) = 4 Cu(2+) + 2 H2O</text>
        <dbReference type="Rhea" id="RHEA:30083"/>
        <dbReference type="ChEBI" id="CHEBI:15377"/>
        <dbReference type="ChEBI" id="CHEBI:15378"/>
        <dbReference type="ChEBI" id="CHEBI:15379"/>
        <dbReference type="ChEBI" id="CHEBI:29036"/>
        <dbReference type="ChEBI" id="CHEBI:49552"/>
        <dbReference type="EC" id="1.16.3.4"/>
    </reaction>
    <physiologicalReaction direction="left-to-right" evidence="9">
        <dbReference type="Rhea" id="RHEA:30084"/>
    </physiologicalReaction>
</comment>
<keyword evidence="4" id="KW-0560">Oxidoreductase</keyword>
<evidence type="ECO:0000313" key="14">
    <source>
        <dbReference type="Proteomes" id="UP000199632"/>
    </source>
</evidence>
<keyword evidence="13" id="KW-0132">Cell division</keyword>
<evidence type="ECO:0000256" key="5">
    <source>
        <dbReference type="ARBA" id="ARBA00038978"/>
    </source>
</evidence>
<protein>
    <recommendedName>
        <fullName evidence="6">Multicopper oxidase CueO</fullName>
        <ecNumber evidence="5">1.16.3.4</ecNumber>
    </recommendedName>
    <alternativeName>
        <fullName evidence="7">Copper efflux oxidase</fullName>
    </alternativeName>
    <alternativeName>
        <fullName evidence="8">Cuprous oxidase</fullName>
    </alternativeName>
</protein>
<dbReference type="Pfam" id="PF07731">
    <property type="entry name" value="Cu-oxidase_2"/>
    <property type="match status" value="1"/>
</dbReference>
<dbReference type="PROSITE" id="PS51318">
    <property type="entry name" value="TAT"/>
    <property type="match status" value="1"/>
</dbReference>
<sequence>MVSRRNVIVSATAGVAALVTAGAAGAARGTDAGAAPPAALPEAARATGHPGHTGHVAPVERAVAPFSVRMPVPKVLQPQSTKGDNDFYVVTAKKAKVEILPGTRTEVFTYAGMFPGPTLRVRTGRTAIVRHTNDLDMGTVAHVHGGCTPASSDGFPTDTLAPGKSRDYVYPNKQRAATLWYHDHAHHMEAEHVFRGLAGFYLIDDPAEAALRLPSGDYDIPIMLRDARFDDKARMVFEKDDFQGRTTILANGKPQPYFPVAARRYRLRFVNASNLRTFTLRLGKDTQVAQIASDGGLLAAPAAVRSWRMTPGERIEVVVDFSRFKVGSQVILNDAEVGPVMRFDVGRSATTDTSRVPDRLSTLPALPTATGKRKIVLSFDRTNGRFLINGREFDQKRVDTEIKLGTTEVWTVTNDSTNFAIPHNFHPHLVQFRVLDRNGRPPAPGEAGVKDTVAVGPGETVRLQATFGPYIGKYAYHCHMIDHSSSGMMAQMKIVA</sequence>
<evidence type="ECO:0000256" key="9">
    <source>
        <dbReference type="ARBA" id="ARBA00048092"/>
    </source>
</evidence>
<comment type="subunit">
    <text evidence="2">Monomer.</text>
</comment>
<evidence type="ECO:0000256" key="6">
    <source>
        <dbReference type="ARBA" id="ARBA00041027"/>
    </source>
</evidence>
<evidence type="ECO:0000256" key="8">
    <source>
        <dbReference type="ARBA" id="ARBA00043090"/>
    </source>
</evidence>
<keyword evidence="13" id="KW-0167">Capsid protein</keyword>
<accession>A0A1H3UAW8</accession>
<keyword evidence="10" id="KW-0732">Signal</keyword>
<dbReference type="SUPFAM" id="SSF49503">
    <property type="entry name" value="Cupredoxins"/>
    <property type="match status" value="3"/>
</dbReference>
<name>A0A1H3UAW8_9ACTN</name>
<dbReference type="STRING" id="137265.SAMN05421684_6893"/>
<evidence type="ECO:0000256" key="7">
    <source>
        <dbReference type="ARBA" id="ARBA00042896"/>
    </source>
</evidence>
<keyword evidence="14" id="KW-1185">Reference proteome</keyword>
<dbReference type="GO" id="GO:0016491">
    <property type="term" value="F:oxidoreductase activity"/>
    <property type="evidence" value="ECO:0007669"/>
    <property type="project" value="UniProtKB-KW"/>
</dbReference>
<evidence type="ECO:0000259" key="11">
    <source>
        <dbReference type="Pfam" id="PF07731"/>
    </source>
</evidence>
<dbReference type="Proteomes" id="UP000199632">
    <property type="component" value="Unassembled WGS sequence"/>
</dbReference>
<feature type="domain" description="Plastocyanin-like" evidence="11">
    <location>
        <begin position="383"/>
        <end position="493"/>
    </location>
</feature>
<evidence type="ECO:0000256" key="1">
    <source>
        <dbReference type="ARBA" id="ARBA00010609"/>
    </source>
</evidence>
<dbReference type="Gene3D" id="2.60.40.420">
    <property type="entry name" value="Cupredoxins - blue copper proteins"/>
    <property type="match status" value="3"/>
</dbReference>
<dbReference type="Pfam" id="PF07732">
    <property type="entry name" value="Cu-oxidase_3"/>
    <property type="match status" value="1"/>
</dbReference>
<organism evidence="13 14">
    <name type="scientific">Asanoa ishikariensis</name>
    <dbReference type="NCBI Taxonomy" id="137265"/>
    <lineage>
        <taxon>Bacteria</taxon>
        <taxon>Bacillati</taxon>
        <taxon>Actinomycetota</taxon>
        <taxon>Actinomycetes</taxon>
        <taxon>Micromonosporales</taxon>
        <taxon>Micromonosporaceae</taxon>
        <taxon>Asanoa</taxon>
    </lineage>
</organism>
<dbReference type="InterPro" id="IPR011706">
    <property type="entry name" value="Cu-oxidase_C"/>
</dbReference>
<keyword evidence="13" id="KW-0946">Virion</keyword>
<comment type="similarity">
    <text evidence="1">Belongs to the multicopper oxidase family.</text>
</comment>
<feature type="signal peptide" evidence="10">
    <location>
        <begin position="1"/>
        <end position="26"/>
    </location>
</feature>
<dbReference type="InterPro" id="IPR045087">
    <property type="entry name" value="Cu-oxidase_fam"/>
</dbReference>
<dbReference type="GO" id="GO:0051301">
    <property type="term" value="P:cell division"/>
    <property type="evidence" value="ECO:0007669"/>
    <property type="project" value="UniProtKB-KW"/>
</dbReference>
<evidence type="ECO:0000256" key="4">
    <source>
        <dbReference type="ARBA" id="ARBA00023002"/>
    </source>
</evidence>
<keyword evidence="13" id="KW-0131">Cell cycle</keyword>
<evidence type="ECO:0000313" key="13">
    <source>
        <dbReference type="EMBL" id="SDZ59536.1"/>
    </source>
</evidence>
<dbReference type="PANTHER" id="PTHR48267:SF1">
    <property type="entry name" value="BILIRUBIN OXIDASE"/>
    <property type="match status" value="1"/>
</dbReference>
<dbReference type="AlphaFoldDB" id="A0A1H3UAW8"/>
<proteinExistence type="inferred from homology"/>
<dbReference type="EC" id="1.16.3.4" evidence="5"/>
<feature type="domain" description="Plastocyanin-like" evidence="12">
    <location>
        <begin position="93"/>
        <end position="207"/>
    </location>
</feature>
<dbReference type="EMBL" id="FNQB01000004">
    <property type="protein sequence ID" value="SDZ59536.1"/>
    <property type="molecule type" value="Genomic_DNA"/>
</dbReference>